<dbReference type="InterPro" id="IPR001854">
    <property type="entry name" value="Ribosomal_uL29"/>
</dbReference>
<dbReference type="EMBL" id="MH281626">
    <property type="protein sequence ID" value="AYR05726.1"/>
    <property type="molecule type" value="Genomic_DNA"/>
</dbReference>
<proteinExistence type="inferred from homology"/>
<dbReference type="PANTHER" id="PTHR10916">
    <property type="entry name" value="60S RIBOSOMAL PROTEIN L35/50S RIBOSOMAL PROTEIN L29"/>
    <property type="match status" value="1"/>
</dbReference>
<organism evidence="6">
    <name type="scientific">Synarthrophyton chejuense</name>
    <dbReference type="NCBI Taxonomy" id="2485825"/>
    <lineage>
        <taxon>Eukaryota</taxon>
        <taxon>Rhodophyta</taxon>
        <taxon>Florideophyceae</taxon>
        <taxon>Corallinophycidae</taxon>
        <taxon>Hapalidiales</taxon>
        <taxon>Hapalidiaceae</taxon>
        <taxon>Melobesioideae</taxon>
        <taxon>Synarthrophyton</taxon>
    </lineage>
</organism>
<keyword evidence="3" id="KW-0687">Ribonucleoprotein</keyword>
<geneLocation type="plastid" evidence="6"/>
<evidence type="ECO:0000256" key="3">
    <source>
        <dbReference type="ARBA" id="ARBA00023274"/>
    </source>
</evidence>
<dbReference type="GO" id="GO:0003735">
    <property type="term" value="F:structural constituent of ribosome"/>
    <property type="evidence" value="ECO:0007669"/>
    <property type="project" value="InterPro"/>
</dbReference>
<dbReference type="GO" id="GO:0022625">
    <property type="term" value="C:cytosolic large ribosomal subunit"/>
    <property type="evidence" value="ECO:0007669"/>
    <property type="project" value="TreeGrafter"/>
</dbReference>
<dbReference type="RefSeq" id="YP_009541717.1">
    <property type="nucleotide sequence ID" value="NC_039977.1"/>
</dbReference>
<dbReference type="InterPro" id="IPR036049">
    <property type="entry name" value="Ribosomal_uL29_sf"/>
</dbReference>
<gene>
    <name evidence="6" type="primary">rpl29</name>
</gene>
<dbReference type="HAMAP" id="MF_00374">
    <property type="entry name" value="Ribosomal_uL29"/>
    <property type="match status" value="1"/>
</dbReference>
<evidence type="ECO:0000256" key="5">
    <source>
        <dbReference type="ARBA" id="ARBA00042960"/>
    </source>
</evidence>
<evidence type="ECO:0000256" key="2">
    <source>
        <dbReference type="ARBA" id="ARBA00022980"/>
    </source>
</evidence>
<dbReference type="SUPFAM" id="SSF46561">
    <property type="entry name" value="Ribosomal protein L29 (L29p)"/>
    <property type="match status" value="1"/>
</dbReference>
<dbReference type="GeneID" id="38463456"/>
<dbReference type="Pfam" id="PF00831">
    <property type="entry name" value="Ribosomal_L29"/>
    <property type="match status" value="1"/>
</dbReference>
<reference evidence="6" key="1">
    <citation type="journal article" date="2018" name="Genome Biol. Evol.">
        <title>Mitochondrial and Plastid Genomes from Coralline Red Algae Provide Insights into the Incongruent Evolutionary Histories of Organelles.</title>
        <authorList>
            <person name="Lee J."/>
            <person name="Song H.J."/>
            <person name="In Park S."/>
            <person name="Lee Y.M."/>
            <person name="Jeong S.Y."/>
            <person name="Oh Cho T."/>
            <person name="Kim J.H."/>
            <person name="Choi H.G."/>
            <person name="Choi C.G."/>
            <person name="Nelson W.A."/>
            <person name="Fredericq S."/>
            <person name="Bhattacharya D."/>
            <person name="Su Yoon H."/>
        </authorList>
    </citation>
    <scope>NUCLEOTIDE SEQUENCE</scope>
</reference>
<evidence type="ECO:0000313" key="6">
    <source>
        <dbReference type="EMBL" id="AYR05726.1"/>
    </source>
</evidence>
<dbReference type="AlphaFoldDB" id="A0A3G3MFY5"/>
<dbReference type="InterPro" id="IPR050063">
    <property type="entry name" value="Ribosomal_protein_uL29"/>
</dbReference>
<keyword evidence="2 6" id="KW-0689">Ribosomal protein</keyword>
<evidence type="ECO:0000256" key="1">
    <source>
        <dbReference type="ARBA" id="ARBA00009254"/>
    </source>
</evidence>
<dbReference type="Gene3D" id="1.10.287.310">
    <property type="match status" value="1"/>
</dbReference>
<dbReference type="CDD" id="cd00427">
    <property type="entry name" value="Ribosomal_L29_HIP"/>
    <property type="match status" value="1"/>
</dbReference>
<comment type="similarity">
    <text evidence="1">Belongs to the universal ribosomal protein uL29 family.</text>
</comment>
<name>A0A3G3MFY5_9FLOR</name>
<keyword evidence="6" id="KW-0934">Plastid</keyword>
<protein>
    <recommendedName>
        <fullName evidence="4">Large ribosomal subunit protein uL29c</fullName>
    </recommendedName>
    <alternativeName>
        <fullName evidence="5">50S ribosomal protein L29, chloroplastic</fullName>
    </alternativeName>
</protein>
<dbReference type="NCBIfam" id="TIGR00012">
    <property type="entry name" value="L29"/>
    <property type="match status" value="1"/>
</dbReference>
<evidence type="ECO:0000256" key="4">
    <source>
        <dbReference type="ARBA" id="ARBA00040028"/>
    </source>
</evidence>
<accession>A0A3G3MFY5</accession>
<dbReference type="GO" id="GO:0006412">
    <property type="term" value="P:translation"/>
    <property type="evidence" value="ECO:0007669"/>
    <property type="project" value="InterPro"/>
</dbReference>
<sequence>MININEIKKLSQEEISNKIYEVKKEMFELKFKQATRQNIKTHLFKKYKHFLAQLLTIEHNNKNTK</sequence>
<dbReference type="PANTHER" id="PTHR10916:SF0">
    <property type="entry name" value="LARGE RIBOSOMAL SUBUNIT PROTEIN UL29C"/>
    <property type="match status" value="1"/>
</dbReference>